<protein>
    <submittedName>
        <fullName evidence="2">Uncharacterized protein</fullName>
    </submittedName>
</protein>
<evidence type="ECO:0000256" key="1">
    <source>
        <dbReference type="SAM" id="MobiDB-lite"/>
    </source>
</evidence>
<reference evidence="2 3" key="1">
    <citation type="submission" date="2023-05" db="EMBL/GenBank/DDBJ databases">
        <title>B98-5 Cell Line De Novo Hybrid Assembly: An Optical Mapping Approach.</title>
        <authorList>
            <person name="Kananen K."/>
            <person name="Auerbach J.A."/>
            <person name="Kautto E."/>
            <person name="Blachly J.S."/>
        </authorList>
    </citation>
    <scope>NUCLEOTIDE SEQUENCE [LARGE SCALE GENOMIC DNA]</scope>
    <source>
        <strain evidence="2">B95-8</strain>
        <tissue evidence="2">Cell line</tissue>
    </source>
</reference>
<comment type="caution">
    <text evidence="2">The sequence shown here is derived from an EMBL/GenBank/DDBJ whole genome shotgun (WGS) entry which is preliminary data.</text>
</comment>
<dbReference type="EMBL" id="JASSZA010000002">
    <property type="protein sequence ID" value="KAK2117266.1"/>
    <property type="molecule type" value="Genomic_DNA"/>
</dbReference>
<feature type="compositionally biased region" description="Polar residues" evidence="1">
    <location>
        <begin position="31"/>
        <end position="43"/>
    </location>
</feature>
<gene>
    <name evidence="2" type="ORF">P7K49_004152</name>
</gene>
<evidence type="ECO:0000313" key="2">
    <source>
        <dbReference type="EMBL" id="KAK2117266.1"/>
    </source>
</evidence>
<feature type="region of interest" description="Disordered" evidence="1">
    <location>
        <begin position="22"/>
        <end position="51"/>
    </location>
</feature>
<accession>A0ABQ9W6K3</accession>
<sequence>MAPPAGREGRDARRVRLPGLVTRRPGPVTLHSLQPRNGATRSQPVPCPGTAESRRRILCGLSPKDWAGMIPPVSWGSR</sequence>
<name>A0ABQ9W6K3_SAGOE</name>
<proteinExistence type="predicted"/>
<organism evidence="2 3">
    <name type="scientific">Saguinus oedipus</name>
    <name type="common">Cotton-top tamarin</name>
    <name type="synonym">Oedipomidas oedipus</name>
    <dbReference type="NCBI Taxonomy" id="9490"/>
    <lineage>
        <taxon>Eukaryota</taxon>
        <taxon>Metazoa</taxon>
        <taxon>Chordata</taxon>
        <taxon>Craniata</taxon>
        <taxon>Vertebrata</taxon>
        <taxon>Euteleostomi</taxon>
        <taxon>Mammalia</taxon>
        <taxon>Eutheria</taxon>
        <taxon>Euarchontoglires</taxon>
        <taxon>Primates</taxon>
        <taxon>Haplorrhini</taxon>
        <taxon>Platyrrhini</taxon>
        <taxon>Cebidae</taxon>
        <taxon>Callitrichinae</taxon>
        <taxon>Saguinus</taxon>
    </lineage>
</organism>
<feature type="non-terminal residue" evidence="2">
    <location>
        <position position="78"/>
    </location>
</feature>
<keyword evidence="3" id="KW-1185">Reference proteome</keyword>
<evidence type="ECO:0000313" key="3">
    <source>
        <dbReference type="Proteomes" id="UP001266305"/>
    </source>
</evidence>
<dbReference type="Proteomes" id="UP001266305">
    <property type="component" value="Unassembled WGS sequence"/>
</dbReference>